<protein>
    <submittedName>
        <fullName evidence="2">Predicted protein</fullName>
    </submittedName>
</protein>
<name>D2VSN7_NAEGR</name>
<dbReference type="GeneID" id="8857020"/>
<proteinExistence type="predicted"/>
<keyword evidence="3" id="KW-1185">Reference proteome</keyword>
<dbReference type="RefSeq" id="XP_002672967.1">
    <property type="nucleotide sequence ID" value="XM_002672921.1"/>
</dbReference>
<feature type="region of interest" description="Disordered" evidence="1">
    <location>
        <begin position="82"/>
        <end position="103"/>
    </location>
</feature>
<dbReference type="KEGG" id="ngr:NAEGRDRAFT_72005"/>
<dbReference type="VEuPathDB" id="AmoebaDB:NAEGRDRAFT_72005"/>
<dbReference type="InParanoid" id="D2VSN7"/>
<evidence type="ECO:0000313" key="3">
    <source>
        <dbReference type="Proteomes" id="UP000006671"/>
    </source>
</evidence>
<gene>
    <name evidence="2" type="ORF">NAEGRDRAFT_72005</name>
</gene>
<feature type="region of interest" description="Disordered" evidence="1">
    <location>
        <begin position="355"/>
        <end position="412"/>
    </location>
</feature>
<dbReference type="Proteomes" id="UP000006671">
    <property type="component" value="Unassembled WGS sequence"/>
</dbReference>
<evidence type="ECO:0000313" key="2">
    <source>
        <dbReference type="EMBL" id="EFC40223.1"/>
    </source>
</evidence>
<feature type="compositionally biased region" description="Acidic residues" evidence="1">
    <location>
        <begin position="357"/>
        <end position="383"/>
    </location>
</feature>
<sequence length="412" mass="47794">MASQVSACFDELVCLRILQFTHHCNWSITQPFLISKTFNNVFNSDGFTRDFLMRNLELDQVDDLQKAINAFVEKDKLVEKGAERSERKQKKKKRKKDYDEDEDKTIIRPPTNLRDVLKLFVKCQGNGDDIIVKEKVVRLMDNFSKSKDVSLLESVIEKIGFLKTGISIQESYKSLLDENDTIYFNVGSESHEIPAVLVPKLYKKLKGVYVLETREDTESEEKTFTNSVVVFLNCGYPLLIETNFEDKLDSYRSNNTYIESASVYGKEAFKHSKRSNQHGYFDTEFTCEISRTLLDLVQSFVFSSDISGILKQEFPSHPPQAIKEGLIYQFFQIAFGKNANEFMSNADEWIPFRHVDDDYDDEDGSEDDTFIDDEEVNEEEEEEAKQALKSMGYKRKRSDNEEEEEEEEEADE</sequence>
<evidence type="ECO:0000256" key="1">
    <source>
        <dbReference type="SAM" id="MobiDB-lite"/>
    </source>
</evidence>
<feature type="compositionally biased region" description="Acidic residues" evidence="1">
    <location>
        <begin position="400"/>
        <end position="412"/>
    </location>
</feature>
<reference evidence="2 3" key="1">
    <citation type="journal article" date="2010" name="Cell">
        <title>The genome of Naegleria gruberi illuminates early eukaryotic versatility.</title>
        <authorList>
            <person name="Fritz-Laylin L.K."/>
            <person name="Prochnik S.E."/>
            <person name="Ginger M.L."/>
            <person name="Dacks J.B."/>
            <person name="Carpenter M.L."/>
            <person name="Field M.C."/>
            <person name="Kuo A."/>
            <person name="Paredez A."/>
            <person name="Chapman J."/>
            <person name="Pham J."/>
            <person name="Shu S."/>
            <person name="Neupane R."/>
            <person name="Cipriano M."/>
            <person name="Mancuso J."/>
            <person name="Tu H."/>
            <person name="Salamov A."/>
            <person name="Lindquist E."/>
            <person name="Shapiro H."/>
            <person name="Lucas S."/>
            <person name="Grigoriev I.V."/>
            <person name="Cande W.Z."/>
            <person name="Fulton C."/>
            <person name="Rokhsar D.S."/>
            <person name="Dawson S.C."/>
        </authorList>
    </citation>
    <scope>NUCLEOTIDE SEQUENCE [LARGE SCALE GENOMIC DNA]</scope>
    <source>
        <strain evidence="2 3">NEG-M</strain>
    </source>
</reference>
<dbReference type="AlphaFoldDB" id="D2VSN7"/>
<dbReference type="EMBL" id="GG738894">
    <property type="protein sequence ID" value="EFC40223.1"/>
    <property type="molecule type" value="Genomic_DNA"/>
</dbReference>
<dbReference type="OMA" id="EMIQYAN"/>
<accession>D2VSN7</accession>
<dbReference type="OrthoDB" id="10469991at2759"/>
<organism evidence="3">
    <name type="scientific">Naegleria gruberi</name>
    <name type="common">Amoeba</name>
    <dbReference type="NCBI Taxonomy" id="5762"/>
    <lineage>
        <taxon>Eukaryota</taxon>
        <taxon>Discoba</taxon>
        <taxon>Heterolobosea</taxon>
        <taxon>Tetramitia</taxon>
        <taxon>Eutetramitia</taxon>
        <taxon>Vahlkampfiidae</taxon>
        <taxon>Naegleria</taxon>
    </lineage>
</organism>